<dbReference type="Proteomes" id="UP001371218">
    <property type="component" value="Unassembled WGS sequence"/>
</dbReference>
<name>A0ABU9BYE6_9BURK</name>
<keyword evidence="2" id="KW-1185">Reference proteome</keyword>
<evidence type="ECO:0000313" key="1">
    <source>
        <dbReference type="EMBL" id="MEK8035004.1"/>
    </source>
</evidence>
<organism evidence="1 2">
    <name type="scientific">Ideonella lacteola</name>
    <dbReference type="NCBI Taxonomy" id="2984193"/>
    <lineage>
        <taxon>Bacteria</taxon>
        <taxon>Pseudomonadati</taxon>
        <taxon>Pseudomonadota</taxon>
        <taxon>Betaproteobacteria</taxon>
        <taxon>Burkholderiales</taxon>
        <taxon>Sphaerotilaceae</taxon>
        <taxon>Ideonella</taxon>
    </lineage>
</organism>
<dbReference type="RefSeq" id="WP_341429439.1">
    <property type="nucleotide sequence ID" value="NZ_JBBUTG010000049.1"/>
</dbReference>
<gene>
    <name evidence="1" type="ORF">AACH06_29665</name>
</gene>
<evidence type="ECO:0000313" key="2">
    <source>
        <dbReference type="Proteomes" id="UP001371218"/>
    </source>
</evidence>
<dbReference type="EMBL" id="JBBUTG010000049">
    <property type="protein sequence ID" value="MEK8035004.1"/>
    <property type="molecule type" value="Genomic_DNA"/>
</dbReference>
<dbReference type="InterPro" id="IPR025358">
    <property type="entry name" value="DUF4262"/>
</dbReference>
<sequence>MSTLAERRAANDKRVADDIREYGCHVISVFDPEEKQPAFSYSVGIQEMTGAPEAIVIGVQPSLGHFMVNEYNRQVRAGTKFERGVLYSGFLAGFSIYIEPVKPSRLHDYALGCDRYYKGKPFSTVQLIYPTTTGVWPWQAGASQWFKSNQVMLGRQRPNRP</sequence>
<dbReference type="Pfam" id="PF14081">
    <property type="entry name" value="DUF4262"/>
    <property type="match status" value="1"/>
</dbReference>
<proteinExistence type="predicted"/>
<accession>A0ABU9BYE6</accession>
<comment type="caution">
    <text evidence="1">The sequence shown here is derived from an EMBL/GenBank/DDBJ whole genome shotgun (WGS) entry which is preliminary data.</text>
</comment>
<protein>
    <submittedName>
        <fullName evidence="1">DUF4262 domain-containing protein</fullName>
    </submittedName>
</protein>
<reference evidence="1 2" key="1">
    <citation type="submission" date="2024-04" db="EMBL/GenBank/DDBJ databases">
        <title>Novel species of the genus Ideonella isolated from streams.</title>
        <authorList>
            <person name="Lu H."/>
        </authorList>
    </citation>
    <scope>NUCLEOTIDE SEQUENCE [LARGE SCALE GENOMIC DNA]</scope>
    <source>
        <strain evidence="1 2">DXS29W</strain>
    </source>
</reference>